<evidence type="ECO:0000313" key="7">
    <source>
        <dbReference type="EMBL" id="KAK8861806.1"/>
    </source>
</evidence>
<feature type="compositionally biased region" description="Polar residues" evidence="5">
    <location>
        <begin position="114"/>
        <end position="135"/>
    </location>
</feature>
<feature type="region of interest" description="Disordered" evidence="5">
    <location>
        <begin position="650"/>
        <end position="670"/>
    </location>
</feature>
<dbReference type="Proteomes" id="UP001390339">
    <property type="component" value="Unassembled WGS sequence"/>
</dbReference>
<keyword evidence="4" id="KW-0539">Nucleus</keyword>
<organism evidence="7 8">
    <name type="scientific">Apiospora arundinis</name>
    <dbReference type="NCBI Taxonomy" id="335852"/>
    <lineage>
        <taxon>Eukaryota</taxon>
        <taxon>Fungi</taxon>
        <taxon>Dikarya</taxon>
        <taxon>Ascomycota</taxon>
        <taxon>Pezizomycotina</taxon>
        <taxon>Sordariomycetes</taxon>
        <taxon>Xylariomycetidae</taxon>
        <taxon>Amphisphaeriales</taxon>
        <taxon>Apiosporaceae</taxon>
        <taxon>Apiospora</taxon>
    </lineage>
</organism>
<keyword evidence="2" id="KW-0805">Transcription regulation</keyword>
<accession>A0ABR2IDS1</accession>
<dbReference type="InterPro" id="IPR036864">
    <property type="entry name" value="Zn2-C6_fun-type_DNA-bd_sf"/>
</dbReference>
<dbReference type="PROSITE" id="PS50048">
    <property type="entry name" value="ZN2_CY6_FUNGAL_2"/>
    <property type="match status" value="1"/>
</dbReference>
<feature type="compositionally biased region" description="Acidic residues" evidence="5">
    <location>
        <begin position="262"/>
        <end position="279"/>
    </location>
</feature>
<name>A0ABR2IDS1_9PEZI</name>
<dbReference type="CDD" id="cd12148">
    <property type="entry name" value="fungal_TF_MHR"/>
    <property type="match status" value="1"/>
</dbReference>
<dbReference type="PANTHER" id="PTHR47424">
    <property type="entry name" value="REGULATORY PROTEIN GAL4"/>
    <property type="match status" value="1"/>
</dbReference>
<sequence>MPSRRVPPERRKRTEISCDKCKSRKQKCHRLLSELQDGYDSRAPCRYCQTHGFECVTTQTRKKRVFATVEESLESRVKLLESLVKGLVPDADTSSVDGLRALGESLGIPVPEPQQLQFNSRSSDTPAGIEASSSSDHAETEKTSGSEVVIAGQETGVHQQQDEAHRKAEEQLPVLRDQQGRMQYIGPASSYIFQIRMRAILAGRNSHYQSQGQFFLFGSKPTDKAWVGKVADFGRGLGAAGRTSPHQAGKSPASDDGKMDDNNSDDADDDAEDDEDPPQSEDNSMLYGPVPDRLVDAFFERIHPDFPVLSEDCFRQEYARFRQQHPSQLASNNSSSNTEFDASWFCSLLCVLMLARRMVPLDDNILPMAQGQEAEDRWWRKVQALLPSVVFTSCMQAVQALLLAALHLNNTNNKDSCWTLTGAAVRISIAIGLHRDTNYHHFSQKYLRSKNNQTAGSSSSSSSSVLISQDAVLLLRKRIWWTLYQFELMQAAALDRPSAIDDAACNTSAVHQPLSTPGAAATTEHSTRLLRMLSQACRVVRAMNHSSASGEATEDAYNGPLSPAASLIRDMRRWKDSLPRELSQNAIVVMHSSSNSHGPEGSHDDDLASKRARRALLLLHVQYHHILCVITRNPMLTTVSRLFDSSIIDNNNNNSDDNNNDRRSHCSSNLGVPEDGSSGCNAFFTDVCISAAQESARLLFRLDADGLFDQTVWWDFYFLYQAAQVLVLGVMYDAKRGDGRRQPFANHSSSRLNISRMLLNCCAELAVRVAQNPLVPGTIHRFAVVVSELVLLVEDFIQDPGVSTIAVHAPPIASHEIISSRFAMPGSGSLQEPLYHHHIVEDPNIINDQASQMELVDHAVTTFQDGDGIRDEDAGDDLSMAETPSDIQFPADMAAHFGFPDGSWTYREGQWNEFGNMILGGGYGS</sequence>
<comment type="caution">
    <text evidence="7">The sequence shown here is derived from an EMBL/GenBank/DDBJ whole genome shotgun (WGS) entry which is preliminary data.</text>
</comment>
<dbReference type="GO" id="GO:0003677">
    <property type="term" value="F:DNA binding"/>
    <property type="evidence" value="ECO:0007669"/>
    <property type="project" value="UniProtKB-KW"/>
</dbReference>
<dbReference type="CDD" id="cd00067">
    <property type="entry name" value="GAL4"/>
    <property type="match status" value="1"/>
</dbReference>
<evidence type="ECO:0000256" key="2">
    <source>
        <dbReference type="ARBA" id="ARBA00023015"/>
    </source>
</evidence>
<dbReference type="Pfam" id="PF04082">
    <property type="entry name" value="Fungal_trans"/>
    <property type="match status" value="1"/>
</dbReference>
<keyword evidence="1" id="KW-0479">Metal-binding</keyword>
<evidence type="ECO:0000256" key="4">
    <source>
        <dbReference type="ARBA" id="ARBA00023242"/>
    </source>
</evidence>
<dbReference type="EMBL" id="JAPCWZ010000005">
    <property type="protein sequence ID" value="KAK8861806.1"/>
    <property type="molecule type" value="Genomic_DNA"/>
</dbReference>
<protein>
    <submittedName>
        <fullName evidence="7">Zn2 cys6 dna-binding protein</fullName>
    </submittedName>
</protein>
<dbReference type="SUPFAM" id="SSF57701">
    <property type="entry name" value="Zn2/Cys6 DNA-binding domain"/>
    <property type="match status" value="1"/>
</dbReference>
<evidence type="ECO:0000256" key="5">
    <source>
        <dbReference type="SAM" id="MobiDB-lite"/>
    </source>
</evidence>
<evidence type="ECO:0000256" key="1">
    <source>
        <dbReference type="ARBA" id="ARBA00022723"/>
    </source>
</evidence>
<gene>
    <name evidence="7" type="ORF">PGQ11_008041</name>
</gene>
<keyword evidence="3" id="KW-0804">Transcription</keyword>
<evidence type="ECO:0000313" key="8">
    <source>
        <dbReference type="Proteomes" id="UP001390339"/>
    </source>
</evidence>
<dbReference type="SMART" id="SM00906">
    <property type="entry name" value="Fungal_trans"/>
    <property type="match status" value="1"/>
</dbReference>
<feature type="domain" description="Zn(2)-C6 fungal-type" evidence="6">
    <location>
        <begin position="17"/>
        <end position="57"/>
    </location>
</feature>
<dbReference type="PANTHER" id="PTHR47424:SF6">
    <property type="entry name" value="PROLINE UTILIZATION TRANS-ACTIVATOR"/>
    <property type="match status" value="1"/>
</dbReference>
<dbReference type="Gene3D" id="4.10.240.10">
    <property type="entry name" value="Zn(2)-C6 fungal-type DNA-binding domain"/>
    <property type="match status" value="1"/>
</dbReference>
<keyword evidence="8" id="KW-1185">Reference proteome</keyword>
<dbReference type="InterPro" id="IPR001138">
    <property type="entry name" value="Zn2Cys6_DnaBD"/>
</dbReference>
<evidence type="ECO:0000256" key="3">
    <source>
        <dbReference type="ARBA" id="ARBA00023163"/>
    </source>
</evidence>
<dbReference type="InterPro" id="IPR051127">
    <property type="entry name" value="Fungal_SecMet_Regulators"/>
</dbReference>
<feature type="region of interest" description="Disordered" evidence="5">
    <location>
        <begin position="110"/>
        <end position="145"/>
    </location>
</feature>
<keyword evidence="7" id="KW-0238">DNA-binding</keyword>
<reference evidence="7 8" key="1">
    <citation type="journal article" date="2024" name="IMA Fungus">
        <title>Apiospora arundinis, a panoply of carbohydrate-active enzymes and secondary metabolites.</title>
        <authorList>
            <person name="Sorensen T."/>
            <person name="Petersen C."/>
            <person name="Muurmann A.T."/>
            <person name="Christiansen J.V."/>
            <person name="Brundto M.L."/>
            <person name="Overgaard C.K."/>
            <person name="Boysen A.T."/>
            <person name="Wollenberg R.D."/>
            <person name="Larsen T.O."/>
            <person name="Sorensen J.L."/>
            <person name="Nielsen K.L."/>
            <person name="Sondergaard T.E."/>
        </authorList>
    </citation>
    <scope>NUCLEOTIDE SEQUENCE [LARGE SCALE GENOMIC DNA]</scope>
    <source>
        <strain evidence="7 8">AAU 773</strain>
    </source>
</reference>
<feature type="region of interest" description="Disordered" evidence="5">
    <location>
        <begin position="238"/>
        <end position="288"/>
    </location>
</feature>
<evidence type="ECO:0000259" key="6">
    <source>
        <dbReference type="PROSITE" id="PS50048"/>
    </source>
</evidence>
<dbReference type="Pfam" id="PF00172">
    <property type="entry name" value="Zn_clus"/>
    <property type="match status" value="1"/>
</dbReference>
<dbReference type="InterPro" id="IPR007219">
    <property type="entry name" value="XnlR_reg_dom"/>
</dbReference>
<proteinExistence type="predicted"/>